<keyword evidence="3" id="KW-1185">Reference proteome</keyword>
<dbReference type="Proteomes" id="UP000192342">
    <property type="component" value="Unassembled WGS sequence"/>
</dbReference>
<dbReference type="InterPro" id="IPR007791">
    <property type="entry name" value="DjlA_N"/>
</dbReference>
<accession>A0A1Y1SFZ1</accession>
<organism evidence="2 3">
    <name type="scientific">Oceanococcus atlanticus</name>
    <dbReference type="NCBI Taxonomy" id="1317117"/>
    <lineage>
        <taxon>Bacteria</taxon>
        <taxon>Pseudomonadati</taxon>
        <taxon>Pseudomonadota</taxon>
        <taxon>Gammaproteobacteria</taxon>
        <taxon>Chromatiales</taxon>
        <taxon>Oceanococcaceae</taxon>
        <taxon>Oceanococcus</taxon>
    </lineage>
</organism>
<dbReference type="RefSeq" id="WP_083561673.1">
    <property type="nucleotide sequence ID" value="NZ_AQQV01000002.1"/>
</dbReference>
<dbReference type="EMBL" id="AQQV01000002">
    <property type="protein sequence ID" value="ORE87442.1"/>
    <property type="molecule type" value="Genomic_DNA"/>
</dbReference>
<name>A0A1Y1SFZ1_9GAMM</name>
<dbReference type="AlphaFoldDB" id="A0A1Y1SFZ1"/>
<dbReference type="CDD" id="cd07313">
    <property type="entry name" value="terB_like_2"/>
    <property type="match status" value="1"/>
</dbReference>
<evidence type="ECO:0000313" key="2">
    <source>
        <dbReference type="EMBL" id="ORE87442.1"/>
    </source>
</evidence>
<reference evidence="2 3" key="1">
    <citation type="submission" date="2013-04" db="EMBL/GenBank/DDBJ databases">
        <title>Oceanococcus atlanticus 22II-S10r2 Genome Sequencing.</title>
        <authorList>
            <person name="Lai Q."/>
            <person name="Li G."/>
            <person name="Shao Z."/>
        </authorList>
    </citation>
    <scope>NUCLEOTIDE SEQUENCE [LARGE SCALE GENOMIC DNA]</scope>
    <source>
        <strain evidence="2 3">22II-S10r2</strain>
    </source>
</reference>
<protein>
    <recommendedName>
        <fullName evidence="1">Co-chaperone DjlA N-terminal domain-containing protein</fullName>
    </recommendedName>
</protein>
<dbReference type="InterPro" id="IPR029024">
    <property type="entry name" value="TerB-like"/>
</dbReference>
<gene>
    <name evidence="2" type="ORF">ATO7_10382</name>
</gene>
<evidence type="ECO:0000313" key="3">
    <source>
        <dbReference type="Proteomes" id="UP000192342"/>
    </source>
</evidence>
<dbReference type="Pfam" id="PF05099">
    <property type="entry name" value="TerB"/>
    <property type="match status" value="1"/>
</dbReference>
<dbReference type="OrthoDB" id="5294347at2"/>
<feature type="domain" description="Co-chaperone DjlA N-terminal" evidence="1">
    <location>
        <begin position="25"/>
        <end position="141"/>
    </location>
</feature>
<dbReference type="STRING" id="1317117.ATO7_10382"/>
<evidence type="ECO:0000259" key="1">
    <source>
        <dbReference type="Pfam" id="PF05099"/>
    </source>
</evidence>
<proteinExistence type="predicted"/>
<sequence>MSLKKLFERAFVSASSERDADVDAQLAAAVLLVEIAQADQDLADSERRMLAQGMQTVFALEASAALELIARAEQEQAHCISMQPYVSAVNQHCSREQKLHLLEALWAVAWADGRLDAQEEHMMRRIADLLFLSHAEFIQAKLKITGE</sequence>
<dbReference type="Gene3D" id="1.10.3680.10">
    <property type="entry name" value="TerB-like"/>
    <property type="match status" value="1"/>
</dbReference>
<comment type="caution">
    <text evidence="2">The sequence shown here is derived from an EMBL/GenBank/DDBJ whole genome shotgun (WGS) entry which is preliminary data.</text>
</comment>
<dbReference type="SUPFAM" id="SSF158682">
    <property type="entry name" value="TerB-like"/>
    <property type="match status" value="1"/>
</dbReference>